<proteinExistence type="predicted"/>
<organism evidence="1 2">
    <name type="scientific">Desulfosalsimonas propionicica</name>
    <dbReference type="NCBI Taxonomy" id="332175"/>
    <lineage>
        <taxon>Bacteria</taxon>
        <taxon>Pseudomonadati</taxon>
        <taxon>Thermodesulfobacteriota</taxon>
        <taxon>Desulfobacteria</taxon>
        <taxon>Desulfobacterales</taxon>
        <taxon>Desulfosalsimonadaceae</taxon>
        <taxon>Desulfosalsimonas</taxon>
    </lineage>
</organism>
<protein>
    <submittedName>
        <fullName evidence="1">Uncharacterized protein</fullName>
    </submittedName>
</protein>
<dbReference type="EMBL" id="JACDUS010000005">
    <property type="protein sequence ID" value="MBA2881903.1"/>
    <property type="molecule type" value="Genomic_DNA"/>
</dbReference>
<comment type="caution">
    <text evidence="1">The sequence shown here is derived from an EMBL/GenBank/DDBJ whole genome shotgun (WGS) entry which is preliminary data.</text>
</comment>
<sequence length="37" mass="4277">MQAAAAVPPGKTELKHEVKHSVKLFHYMKRLPFLILF</sequence>
<dbReference type="AlphaFoldDB" id="A0A7W0CA15"/>
<gene>
    <name evidence="1" type="ORF">HNR65_002234</name>
</gene>
<evidence type="ECO:0000313" key="1">
    <source>
        <dbReference type="EMBL" id="MBA2881903.1"/>
    </source>
</evidence>
<reference evidence="1 2" key="1">
    <citation type="submission" date="2020-07" db="EMBL/GenBank/DDBJ databases">
        <title>Genomic Encyclopedia of Type Strains, Phase IV (KMG-IV): sequencing the most valuable type-strain genomes for metagenomic binning, comparative biology and taxonomic classification.</title>
        <authorList>
            <person name="Goeker M."/>
        </authorList>
    </citation>
    <scope>NUCLEOTIDE SEQUENCE [LARGE SCALE GENOMIC DNA]</scope>
    <source>
        <strain evidence="1 2">DSM 17721</strain>
    </source>
</reference>
<dbReference type="Proteomes" id="UP000525298">
    <property type="component" value="Unassembled WGS sequence"/>
</dbReference>
<keyword evidence="2" id="KW-1185">Reference proteome</keyword>
<accession>A0A7W0CA15</accession>
<name>A0A7W0CA15_9BACT</name>
<evidence type="ECO:0000313" key="2">
    <source>
        <dbReference type="Proteomes" id="UP000525298"/>
    </source>
</evidence>